<dbReference type="EC" id="3.2.2.9" evidence="2"/>
<dbReference type="GO" id="GO:0005829">
    <property type="term" value="C:cytosol"/>
    <property type="evidence" value="ECO:0007669"/>
    <property type="project" value="TreeGrafter"/>
</dbReference>
<evidence type="ECO:0000256" key="2">
    <source>
        <dbReference type="ARBA" id="ARBA00011974"/>
    </source>
</evidence>
<dbReference type="FunFam" id="3.40.50.1580:FF:000001">
    <property type="entry name" value="MTA/SAH nucleosidase family protein"/>
    <property type="match status" value="1"/>
</dbReference>
<evidence type="ECO:0000313" key="8">
    <source>
        <dbReference type="EMBL" id="TNK91226.1"/>
    </source>
</evidence>
<keyword evidence="8" id="KW-0326">Glycosidase</keyword>
<gene>
    <name evidence="8" type="ORF">DID87_00655</name>
</gene>
<dbReference type="EMBL" id="QFCR01000001">
    <property type="protein sequence ID" value="TNK91226.1"/>
    <property type="molecule type" value="Genomic_DNA"/>
</dbReference>
<dbReference type="Gene3D" id="3.40.50.1580">
    <property type="entry name" value="Nucleoside phosphorylase domain"/>
    <property type="match status" value="1"/>
</dbReference>
<comment type="catalytic activity">
    <reaction evidence="6">
        <text>5'-deoxyadenosine + H2O = 5-deoxy-D-ribose + adenine</text>
        <dbReference type="Rhea" id="RHEA:29859"/>
        <dbReference type="ChEBI" id="CHEBI:15377"/>
        <dbReference type="ChEBI" id="CHEBI:16708"/>
        <dbReference type="ChEBI" id="CHEBI:17319"/>
        <dbReference type="ChEBI" id="CHEBI:149540"/>
        <dbReference type="EC" id="3.2.2.9"/>
    </reaction>
    <physiologicalReaction direction="left-to-right" evidence="6">
        <dbReference type="Rhea" id="RHEA:29860"/>
    </physiologicalReaction>
</comment>
<comment type="pathway">
    <text evidence="1">Amino-acid biosynthesis; L-methionine biosynthesis via salvage pathway; S-methyl-5-thio-alpha-D-ribose 1-phosphate from S-methyl-5'-thioadenosine (hydrolase route): step 1/2.</text>
</comment>
<evidence type="ECO:0000256" key="1">
    <source>
        <dbReference type="ARBA" id="ARBA00004945"/>
    </source>
</evidence>
<dbReference type="Pfam" id="PF01048">
    <property type="entry name" value="PNP_UDP_1"/>
    <property type="match status" value="1"/>
</dbReference>
<dbReference type="GO" id="GO:0019284">
    <property type="term" value="P:L-methionine salvage from S-adenosylmethionine"/>
    <property type="evidence" value="ECO:0007669"/>
    <property type="project" value="TreeGrafter"/>
</dbReference>
<dbReference type="InterPro" id="IPR035994">
    <property type="entry name" value="Nucleoside_phosphorylase_sf"/>
</dbReference>
<proteinExistence type="predicted"/>
<dbReference type="NCBIfam" id="TIGR01704">
    <property type="entry name" value="MTA_SAH-Nsdase"/>
    <property type="match status" value="1"/>
</dbReference>
<dbReference type="CDD" id="cd09008">
    <property type="entry name" value="MTAN"/>
    <property type="match status" value="1"/>
</dbReference>
<dbReference type="NCBIfam" id="NF004079">
    <property type="entry name" value="PRK05584.1"/>
    <property type="match status" value="1"/>
</dbReference>
<protein>
    <recommendedName>
        <fullName evidence="2">adenosylhomocysteine nucleosidase</fullName>
        <ecNumber evidence="2">3.2.2.9</ecNumber>
    </recommendedName>
</protein>
<keyword evidence="3" id="KW-0028">Amino-acid biosynthesis</keyword>
<dbReference type="PANTHER" id="PTHR46832:SF1">
    <property type="entry name" value="5'-METHYLTHIOADENOSINE_S-ADENOSYLHOMOCYSTEINE NUCLEOSIDASE"/>
    <property type="match status" value="1"/>
</dbReference>
<dbReference type="UniPathway" id="UPA00904">
    <property type="reaction ID" value="UER00871"/>
</dbReference>
<dbReference type="InterPro" id="IPR000845">
    <property type="entry name" value="Nucleoside_phosphorylase_d"/>
</dbReference>
<comment type="caution">
    <text evidence="8">The sequence shown here is derived from an EMBL/GenBank/DDBJ whole genome shotgun (WGS) entry which is preliminary data.</text>
</comment>
<dbReference type="GO" id="GO:0019509">
    <property type="term" value="P:L-methionine salvage from methylthioadenosine"/>
    <property type="evidence" value="ECO:0007669"/>
    <property type="project" value="UniProtKB-UniPathway"/>
</dbReference>
<name>A0A5C4TKW2_FRUSA</name>
<keyword evidence="4 8" id="KW-0378">Hydrolase</keyword>
<organism evidence="8 9">
    <name type="scientific">Fructilactobacillus sanfranciscensis</name>
    <name type="common">Lactobacillus sanfranciscensis</name>
    <dbReference type="NCBI Taxonomy" id="1625"/>
    <lineage>
        <taxon>Bacteria</taxon>
        <taxon>Bacillati</taxon>
        <taxon>Bacillota</taxon>
        <taxon>Bacilli</taxon>
        <taxon>Lactobacillales</taxon>
        <taxon>Lactobacillaceae</taxon>
        <taxon>Fructilactobacillus</taxon>
    </lineage>
</organism>
<feature type="domain" description="Nucleoside phosphorylase" evidence="7">
    <location>
        <begin position="17"/>
        <end position="241"/>
    </location>
</feature>
<accession>A0A5C4TKW2</accession>
<keyword evidence="5" id="KW-0486">Methionine biosynthesis</keyword>
<dbReference type="SUPFAM" id="SSF53167">
    <property type="entry name" value="Purine and uridine phosphorylases"/>
    <property type="match status" value="1"/>
</dbReference>
<evidence type="ECO:0000259" key="7">
    <source>
        <dbReference type="Pfam" id="PF01048"/>
    </source>
</evidence>
<dbReference type="GO" id="GO:0008930">
    <property type="term" value="F:methylthioadenosine nucleosidase activity"/>
    <property type="evidence" value="ECO:0007669"/>
    <property type="project" value="InterPro"/>
</dbReference>
<evidence type="ECO:0000256" key="6">
    <source>
        <dbReference type="ARBA" id="ARBA00050313"/>
    </source>
</evidence>
<dbReference type="AlphaFoldDB" id="A0A5C4TKW2"/>
<sequence>MNYAIYGLIKRSRLLKTFGIICAMDEEIKELKDALENEEEITIGTLPFYKGTINGKNVVLVKSGIGKVEAGITAALLLTNFKIDVMIHSGSAAGIGDGLRVGDIVIATETAYHDVNCTADGEVWGQLPGQPARFKADSEWGKKIGNASTDSGLNVHYGLIVTGDQFIAGKAMVAEIKKHFPDVLAGEMEGAAVGQVAHQFNVPYVVVRAMSDTGDEDANQSFSEFLVQAGHQSAQMLLNLFEK</sequence>
<evidence type="ECO:0000256" key="5">
    <source>
        <dbReference type="ARBA" id="ARBA00023167"/>
    </source>
</evidence>
<evidence type="ECO:0000256" key="3">
    <source>
        <dbReference type="ARBA" id="ARBA00022605"/>
    </source>
</evidence>
<evidence type="ECO:0000313" key="9">
    <source>
        <dbReference type="Proteomes" id="UP000313312"/>
    </source>
</evidence>
<dbReference type="GO" id="GO:0008782">
    <property type="term" value="F:adenosylhomocysteine nucleosidase activity"/>
    <property type="evidence" value="ECO:0007669"/>
    <property type="project" value="UniProtKB-EC"/>
</dbReference>
<dbReference type="GO" id="GO:0009164">
    <property type="term" value="P:nucleoside catabolic process"/>
    <property type="evidence" value="ECO:0007669"/>
    <property type="project" value="InterPro"/>
</dbReference>
<dbReference type="PANTHER" id="PTHR46832">
    <property type="entry name" value="5'-METHYLTHIOADENOSINE/S-ADENOSYLHOMOCYSTEINE NUCLEOSIDASE"/>
    <property type="match status" value="1"/>
</dbReference>
<reference evidence="8 9" key="1">
    <citation type="submission" date="2018-05" db="EMBL/GenBank/DDBJ databases">
        <title>Lactobacillus sanfranciscensis Ah4 draft denome sequence.</title>
        <authorList>
            <person name="Zhang G."/>
        </authorList>
    </citation>
    <scope>NUCLEOTIDE SEQUENCE [LARGE SCALE GENOMIC DNA]</scope>
    <source>
        <strain evidence="8 9">Ah4</strain>
    </source>
</reference>
<dbReference type="Proteomes" id="UP000313312">
    <property type="component" value="Unassembled WGS sequence"/>
</dbReference>
<dbReference type="InterPro" id="IPR010049">
    <property type="entry name" value="MTA_SAH_Nsdase"/>
</dbReference>
<evidence type="ECO:0000256" key="4">
    <source>
        <dbReference type="ARBA" id="ARBA00022801"/>
    </source>
</evidence>